<sequence>MAITSRGDPRPYTFHRKIKQKEREIVRKFILFRTLQLAHHRLYSTVFHGTTRRKEQDRVGLATVGDLFYAVLCLIYGGRCYRISGGCRRALLEHSLVERGRPLIRRRGLVLLIVKFPRRP</sequence>
<name>A0AAV4P122_9ARAC</name>
<comment type="caution">
    <text evidence="1">The sequence shown here is derived from an EMBL/GenBank/DDBJ whole genome shotgun (WGS) entry which is preliminary data.</text>
</comment>
<evidence type="ECO:0000313" key="2">
    <source>
        <dbReference type="Proteomes" id="UP001054837"/>
    </source>
</evidence>
<accession>A0AAV4P122</accession>
<evidence type="ECO:0000313" key="1">
    <source>
        <dbReference type="EMBL" id="GIX90334.1"/>
    </source>
</evidence>
<organism evidence="1 2">
    <name type="scientific">Caerostris darwini</name>
    <dbReference type="NCBI Taxonomy" id="1538125"/>
    <lineage>
        <taxon>Eukaryota</taxon>
        <taxon>Metazoa</taxon>
        <taxon>Ecdysozoa</taxon>
        <taxon>Arthropoda</taxon>
        <taxon>Chelicerata</taxon>
        <taxon>Arachnida</taxon>
        <taxon>Araneae</taxon>
        <taxon>Araneomorphae</taxon>
        <taxon>Entelegynae</taxon>
        <taxon>Araneoidea</taxon>
        <taxon>Araneidae</taxon>
        <taxon>Caerostris</taxon>
    </lineage>
</organism>
<proteinExistence type="predicted"/>
<protein>
    <submittedName>
        <fullName evidence="1">Uncharacterized protein</fullName>
    </submittedName>
</protein>
<keyword evidence="2" id="KW-1185">Reference proteome</keyword>
<dbReference type="Proteomes" id="UP001054837">
    <property type="component" value="Unassembled WGS sequence"/>
</dbReference>
<reference evidence="1 2" key="1">
    <citation type="submission" date="2021-06" db="EMBL/GenBank/DDBJ databases">
        <title>Caerostris darwini draft genome.</title>
        <authorList>
            <person name="Kono N."/>
            <person name="Arakawa K."/>
        </authorList>
    </citation>
    <scope>NUCLEOTIDE SEQUENCE [LARGE SCALE GENOMIC DNA]</scope>
</reference>
<dbReference type="EMBL" id="BPLQ01002235">
    <property type="protein sequence ID" value="GIX90334.1"/>
    <property type="molecule type" value="Genomic_DNA"/>
</dbReference>
<dbReference type="AlphaFoldDB" id="A0AAV4P122"/>
<gene>
    <name evidence="1" type="ORF">CDAR_506941</name>
</gene>